<dbReference type="OrthoDB" id="5380394at2"/>
<protein>
    <recommendedName>
        <fullName evidence="3">Sulfotransferase domain-containing protein</fullName>
    </recommendedName>
</protein>
<dbReference type="STRING" id="1168035.SAMN05444280_102193"/>
<dbReference type="InterPro" id="IPR027417">
    <property type="entry name" value="P-loop_NTPase"/>
</dbReference>
<dbReference type="RefSeq" id="WP_073164873.1">
    <property type="nucleotide sequence ID" value="NZ_FQZE01000002.1"/>
</dbReference>
<dbReference type="SUPFAM" id="SSF52540">
    <property type="entry name" value="P-loop containing nucleoside triphosphate hydrolases"/>
    <property type="match status" value="1"/>
</dbReference>
<sequence>MEDIKKIPVTFILSTGRTGTQFFAKYLTQTCNNVLCLHEPHPTRRFKWYSNYYLTHRLSSQFVAGEFLKTRRKILTNFSGKEYVESSNMIFGCMKPIASEMETVKVIHIIRHPLTYIKSHLNKGFWNGIKGFTARNIPGWVEFVDKDIRKSNDPVMILAARWMYVNRVIEDYQNDFAYLNFRFEDLFVKPGEKSLQSLNQIRNFVGCENMEDEENLHWLAKPSNQSKTNIAEKWPVQQKHLDYLKQEGNDLLVKYQYDL</sequence>
<evidence type="ECO:0000313" key="2">
    <source>
        <dbReference type="Proteomes" id="UP000184050"/>
    </source>
</evidence>
<gene>
    <name evidence="1" type="ORF">SAMN05444280_102193</name>
</gene>
<accession>A0A1M6BES8</accession>
<dbReference type="AlphaFoldDB" id="A0A1M6BES8"/>
<dbReference type="EMBL" id="FQZE01000002">
    <property type="protein sequence ID" value="SHI47215.1"/>
    <property type="molecule type" value="Genomic_DNA"/>
</dbReference>
<evidence type="ECO:0000313" key="1">
    <source>
        <dbReference type="EMBL" id="SHI47215.1"/>
    </source>
</evidence>
<reference evidence="1 2" key="1">
    <citation type="submission" date="2016-11" db="EMBL/GenBank/DDBJ databases">
        <authorList>
            <person name="Jaros S."/>
            <person name="Januszkiewicz K."/>
            <person name="Wedrychowicz H."/>
        </authorList>
    </citation>
    <scope>NUCLEOTIDE SEQUENCE [LARGE SCALE GENOMIC DNA]</scope>
    <source>
        <strain evidence="1 2">DSM 27063</strain>
    </source>
</reference>
<keyword evidence="2" id="KW-1185">Reference proteome</keyword>
<dbReference type="Gene3D" id="3.40.50.300">
    <property type="entry name" value="P-loop containing nucleotide triphosphate hydrolases"/>
    <property type="match status" value="1"/>
</dbReference>
<organism evidence="1 2">
    <name type="scientific">Tangfeifania diversioriginum</name>
    <dbReference type="NCBI Taxonomy" id="1168035"/>
    <lineage>
        <taxon>Bacteria</taxon>
        <taxon>Pseudomonadati</taxon>
        <taxon>Bacteroidota</taxon>
        <taxon>Bacteroidia</taxon>
        <taxon>Marinilabiliales</taxon>
        <taxon>Prolixibacteraceae</taxon>
        <taxon>Tangfeifania</taxon>
    </lineage>
</organism>
<name>A0A1M6BES8_9BACT</name>
<proteinExistence type="predicted"/>
<evidence type="ECO:0008006" key="3">
    <source>
        <dbReference type="Google" id="ProtNLM"/>
    </source>
</evidence>
<dbReference type="Proteomes" id="UP000184050">
    <property type="component" value="Unassembled WGS sequence"/>
</dbReference>